<feature type="non-terminal residue" evidence="1">
    <location>
        <position position="1"/>
    </location>
</feature>
<gene>
    <name evidence="1" type="ORF">DERYTH_LOCUS25464</name>
</gene>
<sequence>STIPSNIESNISSNILQTLVTNITITSDCLSVMKSFPSDSDFLKCVPEDAYKHLLPIIYNYKSIMQDPKTIRNYYDNITSFRNVLCQAPKCSIDNVRNVFTKFFGGCEVDVVQNHSPVGFFYFIFSPLKEITICSKGFHLLPK</sequence>
<evidence type="ECO:0000313" key="2">
    <source>
        <dbReference type="Proteomes" id="UP000789405"/>
    </source>
</evidence>
<protein>
    <submittedName>
        <fullName evidence="1">5501_t:CDS:1</fullName>
    </submittedName>
</protein>
<dbReference type="EMBL" id="CAJVPY010047518">
    <property type="protein sequence ID" value="CAG8811424.1"/>
    <property type="molecule type" value="Genomic_DNA"/>
</dbReference>
<organism evidence="1 2">
    <name type="scientific">Dentiscutata erythropus</name>
    <dbReference type="NCBI Taxonomy" id="1348616"/>
    <lineage>
        <taxon>Eukaryota</taxon>
        <taxon>Fungi</taxon>
        <taxon>Fungi incertae sedis</taxon>
        <taxon>Mucoromycota</taxon>
        <taxon>Glomeromycotina</taxon>
        <taxon>Glomeromycetes</taxon>
        <taxon>Diversisporales</taxon>
        <taxon>Gigasporaceae</taxon>
        <taxon>Dentiscutata</taxon>
    </lineage>
</organism>
<keyword evidence="2" id="KW-1185">Reference proteome</keyword>
<comment type="caution">
    <text evidence="1">The sequence shown here is derived from an EMBL/GenBank/DDBJ whole genome shotgun (WGS) entry which is preliminary data.</text>
</comment>
<name>A0A9N9P7E0_9GLOM</name>
<reference evidence="1" key="1">
    <citation type="submission" date="2021-06" db="EMBL/GenBank/DDBJ databases">
        <authorList>
            <person name="Kallberg Y."/>
            <person name="Tangrot J."/>
            <person name="Rosling A."/>
        </authorList>
    </citation>
    <scope>NUCLEOTIDE SEQUENCE</scope>
    <source>
        <strain evidence="1">MA453B</strain>
    </source>
</reference>
<accession>A0A9N9P7E0</accession>
<proteinExistence type="predicted"/>
<dbReference type="AlphaFoldDB" id="A0A9N9P7E0"/>
<evidence type="ECO:0000313" key="1">
    <source>
        <dbReference type="EMBL" id="CAG8811424.1"/>
    </source>
</evidence>
<dbReference type="Proteomes" id="UP000789405">
    <property type="component" value="Unassembled WGS sequence"/>
</dbReference>